<keyword evidence="2" id="KW-1185">Reference proteome</keyword>
<proteinExistence type="predicted"/>
<evidence type="ECO:0000313" key="1">
    <source>
        <dbReference type="EMBL" id="ALN83060.1"/>
    </source>
</evidence>
<organism evidence="1 2">
    <name type="scientific">Lysobacter antibioticus</name>
    <dbReference type="NCBI Taxonomy" id="84531"/>
    <lineage>
        <taxon>Bacteria</taxon>
        <taxon>Pseudomonadati</taxon>
        <taxon>Pseudomonadota</taxon>
        <taxon>Gammaproteobacteria</taxon>
        <taxon>Lysobacterales</taxon>
        <taxon>Lysobacteraceae</taxon>
        <taxon>Lysobacter</taxon>
    </lineage>
</organism>
<name>A0A0S2FHL0_LYSAN</name>
<evidence type="ECO:0000313" key="2">
    <source>
        <dbReference type="Proteomes" id="UP000060787"/>
    </source>
</evidence>
<dbReference type="Proteomes" id="UP000060787">
    <property type="component" value="Chromosome"/>
</dbReference>
<gene>
    <name evidence="1" type="ORF">LA76x_4958</name>
</gene>
<dbReference type="EMBL" id="CP011129">
    <property type="protein sequence ID" value="ALN83060.1"/>
    <property type="molecule type" value="Genomic_DNA"/>
</dbReference>
<accession>A0A0S2FHL0</accession>
<sequence length="93" mass="10298">MQNGLVDQAIVPNDHLNGLSPAVEGDLIAAPEQPLAIAHHNMPGPPDDLLELAQTLDAVTHHNVRSHRVTAVAFNPRDDAERFKEYIVHRLER</sequence>
<reference evidence="1 2" key="1">
    <citation type="journal article" date="2015" name="BMC Genomics">
        <title>Comparative genomics and metabolic profiling of the genus Lysobacter.</title>
        <authorList>
            <person name="de Bruijn I."/>
            <person name="Cheng X."/>
            <person name="de Jager V."/>
            <person name="Exposito R.G."/>
            <person name="Watrous J."/>
            <person name="Patel N."/>
            <person name="Postma J."/>
            <person name="Dorrestein P.C."/>
            <person name="Kobayashi D."/>
            <person name="Raaijmakers J.M."/>
        </authorList>
    </citation>
    <scope>NUCLEOTIDE SEQUENCE [LARGE SCALE GENOMIC DNA]</scope>
    <source>
        <strain evidence="1 2">76</strain>
    </source>
</reference>
<dbReference type="STRING" id="84531.LA76x_4958"/>
<dbReference type="AlphaFoldDB" id="A0A0S2FHL0"/>
<protein>
    <submittedName>
        <fullName evidence="1">Uncharacterized protein</fullName>
    </submittedName>
</protein>
<dbReference type="KEGG" id="lab:LA76x_4958"/>